<keyword evidence="4" id="KW-0408">Iron</keyword>
<dbReference type="InterPro" id="IPR006158">
    <property type="entry name" value="Cobalamin-bd"/>
</dbReference>
<dbReference type="InterPro" id="IPR051198">
    <property type="entry name" value="BchE-like"/>
</dbReference>
<dbReference type="GO" id="GO:0031419">
    <property type="term" value="F:cobalamin binding"/>
    <property type="evidence" value="ECO:0007669"/>
    <property type="project" value="InterPro"/>
</dbReference>
<keyword evidence="3" id="KW-0479">Metal-binding</keyword>
<organism evidence="7">
    <name type="scientific">marine sediment metagenome</name>
    <dbReference type="NCBI Taxonomy" id="412755"/>
    <lineage>
        <taxon>unclassified sequences</taxon>
        <taxon>metagenomes</taxon>
        <taxon>ecological metagenomes</taxon>
    </lineage>
</organism>
<comment type="cofactor">
    <cofactor evidence="1">
        <name>[4Fe-4S] cluster</name>
        <dbReference type="ChEBI" id="CHEBI:49883"/>
    </cofactor>
</comment>
<evidence type="ECO:0000259" key="6">
    <source>
        <dbReference type="PROSITE" id="PS51332"/>
    </source>
</evidence>
<comment type="caution">
    <text evidence="7">The sequence shown here is derived from an EMBL/GenBank/DDBJ whole genome shotgun (WGS) entry which is preliminary data.</text>
</comment>
<protein>
    <recommendedName>
        <fullName evidence="6">B12-binding domain-containing protein</fullName>
    </recommendedName>
</protein>
<keyword evidence="5" id="KW-0411">Iron-sulfur</keyword>
<keyword evidence="2" id="KW-0949">S-adenosyl-L-methionine</keyword>
<dbReference type="PANTHER" id="PTHR43409:SF7">
    <property type="entry name" value="BLL1977 PROTEIN"/>
    <property type="match status" value="1"/>
</dbReference>
<evidence type="ECO:0000313" key="7">
    <source>
        <dbReference type="EMBL" id="GAG57262.1"/>
    </source>
</evidence>
<feature type="domain" description="B12-binding" evidence="6">
    <location>
        <begin position="2"/>
        <end position="169"/>
    </location>
</feature>
<gene>
    <name evidence="7" type="ORF">S01H4_13796</name>
</gene>
<evidence type="ECO:0000256" key="2">
    <source>
        <dbReference type="ARBA" id="ARBA00022691"/>
    </source>
</evidence>
<name>X0ZGG2_9ZZZZ</name>
<dbReference type="Gene3D" id="3.40.50.280">
    <property type="entry name" value="Cobalamin-binding domain"/>
    <property type="match status" value="1"/>
</dbReference>
<dbReference type="EMBL" id="BART01006068">
    <property type="protein sequence ID" value="GAG57262.1"/>
    <property type="molecule type" value="Genomic_DNA"/>
</dbReference>
<evidence type="ECO:0000256" key="5">
    <source>
        <dbReference type="ARBA" id="ARBA00023014"/>
    </source>
</evidence>
<dbReference type="PANTHER" id="PTHR43409">
    <property type="entry name" value="ANAEROBIC MAGNESIUM-PROTOPORPHYRIN IX MONOMETHYL ESTER CYCLASE-RELATED"/>
    <property type="match status" value="1"/>
</dbReference>
<dbReference type="GO" id="GO:0051536">
    <property type="term" value="F:iron-sulfur cluster binding"/>
    <property type="evidence" value="ECO:0007669"/>
    <property type="project" value="UniProtKB-KW"/>
</dbReference>
<proteinExistence type="predicted"/>
<evidence type="ECO:0000256" key="3">
    <source>
        <dbReference type="ARBA" id="ARBA00022723"/>
    </source>
</evidence>
<sequence length="223" mass="25334">MTDIVLIQIPPWGVNTPPLGIAYLSSYLKGKGFHVEVLDINEALYNMVADKSLWDFERKDEWSDDESFNKIKDILGRGITYCVEKILSIDPMIVGLSINQNSALFSLEIAKRIKQTENKLVISGGWGCYNKHERDLLRREDLIDAFVIGEGEESLYELISSFKSRGKIEGIKGVLAKREDDMSFSPRPLIENLDEVPFPTYKEFELTNYTPALRMLSSRGCMG</sequence>
<reference evidence="7" key="1">
    <citation type="journal article" date="2014" name="Front. Microbiol.">
        <title>High frequency of phylogenetically diverse reductive dehalogenase-homologous genes in deep subseafloor sedimentary metagenomes.</title>
        <authorList>
            <person name="Kawai M."/>
            <person name="Futagami T."/>
            <person name="Toyoda A."/>
            <person name="Takaki Y."/>
            <person name="Nishi S."/>
            <person name="Hori S."/>
            <person name="Arai W."/>
            <person name="Tsubouchi T."/>
            <person name="Morono Y."/>
            <person name="Uchiyama I."/>
            <person name="Ito T."/>
            <person name="Fujiyama A."/>
            <person name="Inagaki F."/>
            <person name="Takami H."/>
        </authorList>
    </citation>
    <scope>NUCLEOTIDE SEQUENCE</scope>
    <source>
        <strain evidence="7">Expedition CK06-06</strain>
    </source>
</reference>
<dbReference type="PROSITE" id="PS51332">
    <property type="entry name" value="B12_BINDING"/>
    <property type="match status" value="1"/>
</dbReference>
<evidence type="ECO:0000256" key="1">
    <source>
        <dbReference type="ARBA" id="ARBA00001966"/>
    </source>
</evidence>
<dbReference type="AlphaFoldDB" id="X0ZGG2"/>
<dbReference type="GO" id="GO:0005829">
    <property type="term" value="C:cytosol"/>
    <property type="evidence" value="ECO:0007669"/>
    <property type="project" value="TreeGrafter"/>
</dbReference>
<dbReference type="GO" id="GO:0046872">
    <property type="term" value="F:metal ion binding"/>
    <property type="evidence" value="ECO:0007669"/>
    <property type="project" value="UniProtKB-KW"/>
</dbReference>
<feature type="non-terminal residue" evidence="7">
    <location>
        <position position="223"/>
    </location>
</feature>
<evidence type="ECO:0000256" key="4">
    <source>
        <dbReference type="ARBA" id="ARBA00023004"/>
    </source>
</evidence>
<accession>X0ZGG2</accession>